<accession>A0A919D1E2</accession>
<reference evidence="3" key="1">
    <citation type="journal article" date="2014" name="Int. J. Syst. Evol. Microbiol.">
        <title>Complete genome sequence of Corynebacterium casei LMG S-19264T (=DSM 44701T), isolated from a smear-ripened cheese.</title>
        <authorList>
            <consortium name="US DOE Joint Genome Institute (JGI-PGF)"/>
            <person name="Walter F."/>
            <person name="Albersmeier A."/>
            <person name="Kalinowski J."/>
            <person name="Ruckert C."/>
        </authorList>
    </citation>
    <scope>NUCLEOTIDE SEQUENCE</scope>
    <source>
        <strain evidence="3">JCM 4714</strain>
    </source>
</reference>
<evidence type="ECO:0000313" key="3">
    <source>
        <dbReference type="EMBL" id="GHE01173.1"/>
    </source>
</evidence>
<name>A0A919D1E2_9ACTN</name>
<keyword evidence="4" id="KW-1185">Reference proteome</keyword>
<feature type="domain" description="AAA+ ATPase" evidence="2">
    <location>
        <begin position="91"/>
        <end position="302"/>
    </location>
</feature>
<dbReference type="Proteomes" id="UP000655443">
    <property type="component" value="Unassembled WGS sequence"/>
</dbReference>
<organism evidence="3 4">
    <name type="scientific">Streptomyces alanosinicus</name>
    <dbReference type="NCBI Taxonomy" id="68171"/>
    <lineage>
        <taxon>Bacteria</taxon>
        <taxon>Bacillati</taxon>
        <taxon>Actinomycetota</taxon>
        <taxon>Actinomycetes</taxon>
        <taxon>Kitasatosporales</taxon>
        <taxon>Streptomycetaceae</taxon>
        <taxon>Streptomyces</taxon>
    </lineage>
</organism>
<dbReference type="SMART" id="SM00382">
    <property type="entry name" value="AAA"/>
    <property type="match status" value="1"/>
</dbReference>
<comment type="caution">
    <text evidence="3">The sequence shown here is derived from an EMBL/GenBank/DDBJ whole genome shotgun (WGS) entry which is preliminary data.</text>
</comment>
<reference evidence="3" key="2">
    <citation type="submission" date="2020-09" db="EMBL/GenBank/DDBJ databases">
        <authorList>
            <person name="Sun Q."/>
            <person name="Ohkuma M."/>
        </authorList>
    </citation>
    <scope>NUCLEOTIDE SEQUENCE</scope>
    <source>
        <strain evidence="3">JCM 4714</strain>
    </source>
</reference>
<evidence type="ECO:0000313" key="4">
    <source>
        <dbReference type="Proteomes" id="UP000655443"/>
    </source>
</evidence>
<dbReference type="AlphaFoldDB" id="A0A919D1E2"/>
<evidence type="ECO:0000259" key="2">
    <source>
        <dbReference type="SMART" id="SM00382"/>
    </source>
</evidence>
<dbReference type="InterPro" id="IPR003593">
    <property type="entry name" value="AAA+_ATPase"/>
</dbReference>
<dbReference type="EMBL" id="BMVG01000003">
    <property type="protein sequence ID" value="GHE01173.1"/>
    <property type="molecule type" value="Genomic_DNA"/>
</dbReference>
<dbReference type="SUPFAM" id="SSF52540">
    <property type="entry name" value="P-loop containing nucleoside triphosphate hydrolases"/>
    <property type="match status" value="1"/>
</dbReference>
<gene>
    <name evidence="3" type="ORF">GCM10010339_19320</name>
</gene>
<protein>
    <submittedName>
        <fullName evidence="3">ATPase AAA</fullName>
    </submittedName>
</protein>
<dbReference type="InterPro" id="IPR027417">
    <property type="entry name" value="P-loop_NTPase"/>
</dbReference>
<proteinExistence type="predicted"/>
<feature type="region of interest" description="Disordered" evidence="1">
    <location>
        <begin position="1"/>
        <end position="77"/>
    </location>
</feature>
<evidence type="ECO:0000256" key="1">
    <source>
        <dbReference type="SAM" id="MobiDB-lite"/>
    </source>
</evidence>
<dbReference type="Gene3D" id="3.40.50.300">
    <property type="entry name" value="P-loop containing nucleotide triphosphate hydrolases"/>
    <property type="match status" value="1"/>
</dbReference>
<sequence>MSASPQAGLPAPDSRPPGRPLYTGTGTAFTDPTPYEDRAWPPGPRWRTFDGGPVQPAPPEDGEADRRLGPASANRRPPAAEVRLVNAALLLRRPLLVTGRPGVGKSALAYRIARELGLGRVLQWPVTSKTTLASGLFEYDVLGRAQAGQAWFAAQERVSGPGRSGPRVSGQQEAADDRAVTALDIGDFIQLGPLGTALLPHRLPRVLLIDELDKGDADLPNDLLSLFEDGWFPVQPLVRVKRRMESVTVYTADPGRTATINDGIIKTRSFPIVIMTSNGEREFPEAFMRRCLRLDIPDPTPETLGELVAAHFGGGLSDMQERLVQEFMTRSAQVDGLASDQLLNAAHLVTSGAYSYGEEDHAEWQAVLEAIWHPLNGDGADWGV</sequence>